<evidence type="ECO:0000313" key="1">
    <source>
        <dbReference type="EMBL" id="JAA90085.1"/>
    </source>
</evidence>
<protein>
    <submittedName>
        <fullName evidence="1">Uncharacterized protein</fullName>
    </submittedName>
</protein>
<reference evidence="1" key="2">
    <citation type="submission" date="2013-05" db="EMBL/GenBank/DDBJ databases">
        <authorList>
            <person name="Carter J.-M."/>
            <person name="Baker S.C."/>
            <person name="Pink R."/>
            <person name="Carter D.R.F."/>
            <person name="Collins A."/>
            <person name="Tomlin J."/>
            <person name="Gibbs M."/>
            <person name="Breuker C.J."/>
        </authorList>
    </citation>
    <scope>NUCLEOTIDE SEQUENCE</scope>
    <source>
        <tissue evidence="1">Ovary</tissue>
    </source>
</reference>
<dbReference type="AlphaFoldDB" id="S4PPE4"/>
<reference evidence="1" key="1">
    <citation type="journal article" date="2013" name="BMC Genomics">
        <title>Unscrambling butterfly oogenesis.</title>
        <authorList>
            <person name="Carter J.M."/>
            <person name="Baker S.C."/>
            <person name="Pink R."/>
            <person name="Carter D.R."/>
            <person name="Collins A."/>
            <person name="Tomlin J."/>
            <person name="Gibbs M."/>
            <person name="Breuker C.J."/>
        </authorList>
    </citation>
    <scope>NUCLEOTIDE SEQUENCE</scope>
    <source>
        <tissue evidence="1">Ovary</tissue>
    </source>
</reference>
<accession>S4PPE4</accession>
<dbReference type="EMBL" id="GAIX01002475">
    <property type="protein sequence ID" value="JAA90085.1"/>
    <property type="molecule type" value="Transcribed_RNA"/>
</dbReference>
<sequence>NRRIVAGFSSYASYTLACRICSQSRTVINRKRSTAKTFGRILLVCQSRCLIAINDHKIFIYLFLENLRGSLTSQ</sequence>
<name>S4PPE4_9NEOP</name>
<feature type="non-terminal residue" evidence="1">
    <location>
        <position position="74"/>
    </location>
</feature>
<feature type="non-terminal residue" evidence="1">
    <location>
        <position position="1"/>
    </location>
</feature>
<proteinExistence type="predicted"/>
<organism evidence="1">
    <name type="scientific">Pararge aegeria</name>
    <name type="common">speckled wood butterfly</name>
    <dbReference type="NCBI Taxonomy" id="116150"/>
    <lineage>
        <taxon>Eukaryota</taxon>
        <taxon>Metazoa</taxon>
        <taxon>Ecdysozoa</taxon>
        <taxon>Arthropoda</taxon>
        <taxon>Hexapoda</taxon>
        <taxon>Insecta</taxon>
        <taxon>Pterygota</taxon>
        <taxon>Neoptera</taxon>
        <taxon>Endopterygota</taxon>
        <taxon>Lepidoptera</taxon>
        <taxon>Glossata</taxon>
        <taxon>Ditrysia</taxon>
        <taxon>Papilionoidea</taxon>
        <taxon>Nymphalidae</taxon>
        <taxon>Satyrinae</taxon>
        <taxon>Satyrini</taxon>
        <taxon>Parargina</taxon>
        <taxon>Pararge</taxon>
    </lineage>
</organism>